<proteinExistence type="predicted"/>
<dbReference type="InterPro" id="IPR029278">
    <property type="entry name" value="Imm26"/>
</dbReference>
<sequence>MTVMGAYGLAAHAELQKSTVKTKLGFIKEACVSKKAAVGDVFLIPLDEGRNGLGQLAGDWNGELYVVIYDKVVSDAASPADVDNQPLQFAALTLDAKLHHGDWRIIGNRKQNIETIPQPWFKVGVEGQTYVEARDRSVTRPATATESAALRLRTVVAPVRLENALKALHGIGEWQPRFDELRASYAKESADLIRH</sequence>
<dbReference type="EMBL" id="QFPX01000033">
    <property type="protein sequence ID" value="PZQ50877.1"/>
    <property type="molecule type" value="Genomic_DNA"/>
</dbReference>
<dbReference type="Proteomes" id="UP000249082">
    <property type="component" value="Unassembled WGS sequence"/>
</dbReference>
<comment type="caution">
    <text evidence="1">The sequence shown here is derived from an EMBL/GenBank/DDBJ whole genome shotgun (WGS) entry which is preliminary data.</text>
</comment>
<protein>
    <submittedName>
        <fullName evidence="1">Uncharacterized protein</fullName>
    </submittedName>
</protein>
<reference evidence="1 2" key="1">
    <citation type="submission" date="2017-08" db="EMBL/GenBank/DDBJ databases">
        <title>Infants hospitalized years apart are colonized by the same room-sourced microbial strains.</title>
        <authorList>
            <person name="Brooks B."/>
            <person name="Olm M.R."/>
            <person name="Firek B.A."/>
            <person name="Baker R."/>
            <person name="Thomas B.C."/>
            <person name="Morowitz M.J."/>
            <person name="Banfield J.F."/>
        </authorList>
    </citation>
    <scope>NUCLEOTIDE SEQUENCE [LARGE SCALE GENOMIC DNA]</scope>
    <source>
        <strain evidence="1">S2_005_002_R2_33</strain>
    </source>
</reference>
<accession>A0A2W5Q0X1</accession>
<evidence type="ECO:0000313" key="2">
    <source>
        <dbReference type="Proteomes" id="UP000249082"/>
    </source>
</evidence>
<gene>
    <name evidence="1" type="ORF">DI555_22190</name>
</gene>
<dbReference type="Pfam" id="PF15428">
    <property type="entry name" value="Imm26"/>
    <property type="match status" value="1"/>
</dbReference>
<organism evidence="1 2">
    <name type="scientific">Novosphingobium pentaromativorans</name>
    <dbReference type="NCBI Taxonomy" id="205844"/>
    <lineage>
        <taxon>Bacteria</taxon>
        <taxon>Pseudomonadati</taxon>
        <taxon>Pseudomonadota</taxon>
        <taxon>Alphaproteobacteria</taxon>
        <taxon>Sphingomonadales</taxon>
        <taxon>Sphingomonadaceae</taxon>
        <taxon>Novosphingobium</taxon>
    </lineage>
</organism>
<evidence type="ECO:0000313" key="1">
    <source>
        <dbReference type="EMBL" id="PZQ50877.1"/>
    </source>
</evidence>
<dbReference type="AlphaFoldDB" id="A0A2W5Q0X1"/>
<name>A0A2W5Q0X1_9SPHN</name>